<dbReference type="InterPro" id="IPR016181">
    <property type="entry name" value="Acyl_CoA_acyltransferase"/>
</dbReference>
<dbReference type="AlphaFoldDB" id="A0A8T6QZ63"/>
<gene>
    <name evidence="2" type="ORF">EPD83_002610</name>
</gene>
<feature type="domain" description="N-acetyltransferase" evidence="1">
    <location>
        <begin position="25"/>
        <end position="184"/>
    </location>
</feature>
<dbReference type="GO" id="GO:0016747">
    <property type="term" value="F:acyltransferase activity, transferring groups other than amino-acyl groups"/>
    <property type="evidence" value="ECO:0007669"/>
    <property type="project" value="InterPro"/>
</dbReference>
<organism evidence="2 3">
    <name type="scientific">Phycicoccus flavus</name>
    <dbReference type="NCBI Taxonomy" id="2502783"/>
    <lineage>
        <taxon>Bacteria</taxon>
        <taxon>Bacillati</taxon>
        <taxon>Actinomycetota</taxon>
        <taxon>Actinomycetes</taxon>
        <taxon>Micrococcales</taxon>
        <taxon>Intrasporangiaceae</taxon>
        <taxon>Phycicoccus</taxon>
    </lineage>
</organism>
<name>A0A8T6QZ63_9MICO</name>
<dbReference type="EMBL" id="SAYU02000004">
    <property type="protein sequence ID" value="NHA66947.1"/>
    <property type="molecule type" value="Genomic_DNA"/>
</dbReference>
<dbReference type="SUPFAM" id="SSF55729">
    <property type="entry name" value="Acyl-CoA N-acyltransferases (Nat)"/>
    <property type="match status" value="1"/>
</dbReference>
<evidence type="ECO:0000259" key="1">
    <source>
        <dbReference type="PROSITE" id="PS51186"/>
    </source>
</evidence>
<reference evidence="2" key="1">
    <citation type="submission" date="2020-03" db="EMBL/GenBank/DDBJ databases">
        <title>Phycicoccus flavus sp. nov., a novel endophytic actinobacterium isolated from branch of Kandelia candel.</title>
        <authorList>
            <person name="Tuo L."/>
        </authorList>
    </citation>
    <scope>NUCLEOTIDE SEQUENCE</scope>
    <source>
        <strain evidence="2">CMS6Z-2</strain>
    </source>
</reference>
<protein>
    <submittedName>
        <fullName evidence="2">N-acetyltransferase</fullName>
    </submittedName>
</protein>
<dbReference type="Gene3D" id="3.40.630.30">
    <property type="match status" value="1"/>
</dbReference>
<keyword evidence="3" id="KW-1185">Reference proteome</keyword>
<evidence type="ECO:0000313" key="3">
    <source>
        <dbReference type="Proteomes" id="UP000287866"/>
    </source>
</evidence>
<comment type="caution">
    <text evidence="2">The sequence shown here is derived from an EMBL/GenBank/DDBJ whole genome shotgun (WGS) entry which is preliminary data.</text>
</comment>
<proteinExistence type="predicted"/>
<dbReference type="Pfam" id="PF00583">
    <property type="entry name" value="Acetyltransf_1"/>
    <property type="match status" value="1"/>
</dbReference>
<dbReference type="Proteomes" id="UP000287866">
    <property type="component" value="Unassembled WGS sequence"/>
</dbReference>
<dbReference type="InterPro" id="IPR000182">
    <property type="entry name" value="GNAT_dom"/>
</dbReference>
<dbReference type="RefSeq" id="WP_165566173.1">
    <property type="nucleotide sequence ID" value="NZ_SAYU02000004.1"/>
</dbReference>
<sequence>MSEHPDDARAHAQPDRGLATDFKGLVVRRERVSDAAERASVLDVVDRAFDADAPGEGARVRALTEALLGSDAHVGLSLVAEQDGRVVGHTLLTRGWVDAPRRLVEVLVLSPLSVEPGFQGRGTGSALVRAALVAAEAAGAPAVFLEGSPGYYGRLGFGPGAAHGFGRPSVRIPEPAFQVALLATHEPWMTGALVYADPFWAHDCVGLRD</sequence>
<accession>A0A8T6QZ63</accession>
<dbReference type="CDD" id="cd04301">
    <property type="entry name" value="NAT_SF"/>
    <property type="match status" value="1"/>
</dbReference>
<dbReference type="PROSITE" id="PS51186">
    <property type="entry name" value="GNAT"/>
    <property type="match status" value="1"/>
</dbReference>
<evidence type="ECO:0000313" key="2">
    <source>
        <dbReference type="EMBL" id="NHA66947.1"/>
    </source>
</evidence>